<proteinExistence type="predicted"/>
<dbReference type="PANTHER" id="PTHR43861">
    <property type="entry name" value="TRANS-ACONITATE 2-METHYLTRANSFERASE-RELATED"/>
    <property type="match status" value="1"/>
</dbReference>
<dbReference type="EMBL" id="QGUI01000743">
    <property type="protein sequence ID" value="PZM91772.1"/>
    <property type="molecule type" value="Genomic_DNA"/>
</dbReference>
<protein>
    <submittedName>
        <fullName evidence="2">Class I SAM-dependent methyltransferase</fullName>
    </submittedName>
</protein>
<keyword evidence="2" id="KW-0489">Methyltransferase</keyword>
<sequence>MDNAKSKSSEHHAGLAGLLDPFTKARITHLVDLAGKRCLEVGAGGGSIAVWLAEQVGPAGSVVATDLKPQHIPPHERLTVLAHDLTAEPIPGGPYDVIHCRLVLHHLPSRRDILRRLVQALAPGGVLINEDWASDHPEEVLATAPTAEAAELYTLYLRIAGEKGFAAAGTDRGWARRVHGVMVEEGLVDVSTLITATSWTGGSVGARMTAAIADQLRDKLIAAGMTVEQLEQLRNLLDDPRLAVFTFPLYSTAGWAPRGEHT</sequence>
<dbReference type="GO" id="GO:0008168">
    <property type="term" value="F:methyltransferase activity"/>
    <property type="evidence" value="ECO:0007669"/>
    <property type="project" value="UniProtKB-KW"/>
</dbReference>
<dbReference type="CDD" id="cd02440">
    <property type="entry name" value="AdoMet_MTases"/>
    <property type="match status" value="1"/>
</dbReference>
<reference evidence="2" key="1">
    <citation type="submission" date="2018-05" db="EMBL/GenBank/DDBJ databases">
        <authorList>
            <person name="Lanie J.A."/>
            <person name="Ng W.-L."/>
            <person name="Kazmierczak K.M."/>
            <person name="Andrzejewski T.M."/>
            <person name="Davidsen T.M."/>
            <person name="Wayne K.J."/>
            <person name="Tettelin H."/>
            <person name="Glass J.I."/>
            <person name="Rusch D."/>
            <person name="Podicherti R."/>
            <person name="Tsui H.-C.T."/>
            <person name="Winkler M.E."/>
        </authorList>
    </citation>
    <scope>NUCLEOTIDE SEQUENCE</scope>
    <source>
        <strain evidence="2">ZC4RG45</strain>
    </source>
</reference>
<name>A0A2W4IYD2_9PSEU</name>
<accession>A0A2W4IYD2</accession>
<dbReference type="SUPFAM" id="SSF53335">
    <property type="entry name" value="S-adenosyl-L-methionine-dependent methyltransferases"/>
    <property type="match status" value="1"/>
</dbReference>
<keyword evidence="1 2" id="KW-0808">Transferase</keyword>
<dbReference type="AlphaFoldDB" id="A0A2W4IYD2"/>
<gene>
    <name evidence="2" type="ORF">DIU77_16485</name>
</gene>
<dbReference type="Gene3D" id="3.40.50.150">
    <property type="entry name" value="Vaccinia Virus protein VP39"/>
    <property type="match status" value="1"/>
</dbReference>
<comment type="caution">
    <text evidence="2">The sequence shown here is derived from an EMBL/GenBank/DDBJ whole genome shotgun (WGS) entry which is preliminary data.</text>
</comment>
<dbReference type="Pfam" id="PF13489">
    <property type="entry name" value="Methyltransf_23"/>
    <property type="match status" value="1"/>
</dbReference>
<evidence type="ECO:0000313" key="2">
    <source>
        <dbReference type="EMBL" id="PZM91772.1"/>
    </source>
</evidence>
<dbReference type="GO" id="GO:0032259">
    <property type="term" value="P:methylation"/>
    <property type="evidence" value="ECO:0007669"/>
    <property type="project" value="UniProtKB-KW"/>
</dbReference>
<evidence type="ECO:0000256" key="1">
    <source>
        <dbReference type="ARBA" id="ARBA00022679"/>
    </source>
</evidence>
<dbReference type="PANTHER" id="PTHR43861:SF3">
    <property type="entry name" value="PUTATIVE (AFU_ORTHOLOGUE AFUA_2G14390)-RELATED"/>
    <property type="match status" value="1"/>
</dbReference>
<organism evidence="2">
    <name type="scientific">Thermocrispum agreste</name>
    <dbReference type="NCBI Taxonomy" id="37925"/>
    <lineage>
        <taxon>Bacteria</taxon>
        <taxon>Bacillati</taxon>
        <taxon>Actinomycetota</taxon>
        <taxon>Actinomycetes</taxon>
        <taxon>Pseudonocardiales</taxon>
        <taxon>Pseudonocardiaceae</taxon>
        <taxon>Thermocrispum</taxon>
    </lineage>
</organism>
<dbReference type="InterPro" id="IPR029063">
    <property type="entry name" value="SAM-dependent_MTases_sf"/>
</dbReference>